<accession>A0A4R5PMF2</accession>
<proteinExistence type="predicted"/>
<reference evidence="2 3" key="1">
    <citation type="journal article" date="2013" name="Int. J. Syst. Evol. Microbiol.">
        <title>Hoeflea suaedae sp. nov., an endophytic bacterium isolated from the root of the halophyte Suaeda maritima.</title>
        <authorList>
            <person name="Chung E.J."/>
            <person name="Park J.A."/>
            <person name="Pramanik P."/>
            <person name="Bibi F."/>
            <person name="Jeon C.O."/>
            <person name="Chung Y.R."/>
        </authorList>
    </citation>
    <scope>NUCLEOTIDE SEQUENCE [LARGE SCALE GENOMIC DNA]</scope>
    <source>
        <strain evidence="2 3">YC6898</strain>
    </source>
</reference>
<dbReference type="OrthoDB" id="7852244at2"/>
<sequence length="163" mass="16738">MANGGHIVLAAGLAFALAGTPAVAACPQELAVYEGADGSGALEFAGGGAGMLSEMRLLYDGVEPVTAYLSHDEVHDRTEAMIPLNCPEGDVTGDELAACLVYQGTVYSIDADSVGLLPHPGEAAAAQIFLPNLLPALWENPQFGDAGPKEPPAEIFKLSGCQE</sequence>
<gene>
    <name evidence="2" type="ORF">E2A64_00590</name>
</gene>
<dbReference type="RefSeq" id="WP_133282515.1">
    <property type="nucleotide sequence ID" value="NZ_SMSI01000001.1"/>
</dbReference>
<protein>
    <submittedName>
        <fullName evidence="2">Uncharacterized protein</fullName>
    </submittedName>
</protein>
<feature type="signal peptide" evidence="1">
    <location>
        <begin position="1"/>
        <end position="24"/>
    </location>
</feature>
<evidence type="ECO:0000313" key="2">
    <source>
        <dbReference type="EMBL" id="TDH37677.1"/>
    </source>
</evidence>
<keyword evidence="1" id="KW-0732">Signal</keyword>
<evidence type="ECO:0000313" key="3">
    <source>
        <dbReference type="Proteomes" id="UP000295131"/>
    </source>
</evidence>
<comment type="caution">
    <text evidence="2">The sequence shown here is derived from an EMBL/GenBank/DDBJ whole genome shotgun (WGS) entry which is preliminary data.</text>
</comment>
<dbReference type="EMBL" id="SMSI01000001">
    <property type="protein sequence ID" value="TDH37677.1"/>
    <property type="molecule type" value="Genomic_DNA"/>
</dbReference>
<name>A0A4R5PMF2_9HYPH</name>
<keyword evidence="3" id="KW-1185">Reference proteome</keyword>
<organism evidence="2 3">
    <name type="scientific">Pseudohoeflea suaedae</name>
    <dbReference type="NCBI Taxonomy" id="877384"/>
    <lineage>
        <taxon>Bacteria</taxon>
        <taxon>Pseudomonadati</taxon>
        <taxon>Pseudomonadota</taxon>
        <taxon>Alphaproteobacteria</taxon>
        <taxon>Hyphomicrobiales</taxon>
        <taxon>Rhizobiaceae</taxon>
        <taxon>Pseudohoeflea</taxon>
    </lineage>
</organism>
<feature type="chain" id="PRO_5020503478" evidence="1">
    <location>
        <begin position="25"/>
        <end position="163"/>
    </location>
</feature>
<dbReference type="Proteomes" id="UP000295131">
    <property type="component" value="Unassembled WGS sequence"/>
</dbReference>
<evidence type="ECO:0000256" key="1">
    <source>
        <dbReference type="SAM" id="SignalP"/>
    </source>
</evidence>
<dbReference type="AlphaFoldDB" id="A0A4R5PMF2"/>